<keyword evidence="1" id="KW-0472">Membrane</keyword>
<reference evidence="3 4" key="1">
    <citation type="submission" date="2019-08" db="EMBL/GenBank/DDBJ databases">
        <title>Bioinformatics analysis of the strain L3 and L5.</title>
        <authorList>
            <person name="Li X."/>
        </authorList>
    </citation>
    <scope>NUCLEOTIDE SEQUENCE [LARGE SCALE GENOMIC DNA]</scope>
    <source>
        <strain evidence="3 4">L3</strain>
    </source>
</reference>
<feature type="domain" description="DUF1468" evidence="2">
    <location>
        <begin position="9"/>
        <end position="143"/>
    </location>
</feature>
<dbReference type="RefSeq" id="WP_149435245.1">
    <property type="nucleotide sequence ID" value="NZ_VTPX01000004.1"/>
</dbReference>
<keyword evidence="4" id="KW-1185">Reference proteome</keyword>
<evidence type="ECO:0000313" key="4">
    <source>
        <dbReference type="Proteomes" id="UP000466024"/>
    </source>
</evidence>
<keyword evidence="1" id="KW-1133">Transmembrane helix</keyword>
<comment type="caution">
    <text evidence="3">The sequence shown here is derived from an EMBL/GenBank/DDBJ whole genome shotgun (WGS) entry which is preliminary data.</text>
</comment>
<gene>
    <name evidence="3" type="ORF">F0A16_10025</name>
</gene>
<feature type="transmembrane region" description="Helical" evidence="1">
    <location>
        <begin position="118"/>
        <end position="142"/>
    </location>
</feature>
<evidence type="ECO:0000259" key="2">
    <source>
        <dbReference type="Pfam" id="PF07331"/>
    </source>
</evidence>
<dbReference type="InterPro" id="IPR009936">
    <property type="entry name" value="DUF1468"/>
</dbReference>
<accession>A0A640WFA6</accession>
<proteinExistence type="predicted"/>
<name>A0A640WFA6_9GAMM</name>
<feature type="transmembrane region" description="Helical" evidence="1">
    <location>
        <begin position="38"/>
        <end position="58"/>
    </location>
</feature>
<dbReference type="EMBL" id="VTPX01000004">
    <property type="protein sequence ID" value="KAA0018827.1"/>
    <property type="molecule type" value="Genomic_DNA"/>
</dbReference>
<feature type="transmembrane region" description="Helical" evidence="1">
    <location>
        <begin position="79"/>
        <end position="112"/>
    </location>
</feature>
<sequence>MKYSEITLSIMLAAFAASISVGAIELKYSDQYSFGPGFVPLTVGLLLLLCCFLQLVRACKREGGDNSDDQVEKPNFRGLLITIAILSAGISAMAFGAVLIPLIGIVFLISWLVSGHTLAMSAIISVVTTLVIYVIFSIWLGLPVQ</sequence>
<evidence type="ECO:0000256" key="1">
    <source>
        <dbReference type="SAM" id="Phobius"/>
    </source>
</evidence>
<organism evidence="3 4">
    <name type="scientific">Salinicola corii</name>
    <dbReference type="NCBI Taxonomy" id="2606937"/>
    <lineage>
        <taxon>Bacteria</taxon>
        <taxon>Pseudomonadati</taxon>
        <taxon>Pseudomonadota</taxon>
        <taxon>Gammaproteobacteria</taxon>
        <taxon>Oceanospirillales</taxon>
        <taxon>Halomonadaceae</taxon>
        <taxon>Salinicola</taxon>
    </lineage>
</organism>
<evidence type="ECO:0000313" key="3">
    <source>
        <dbReference type="EMBL" id="KAA0018827.1"/>
    </source>
</evidence>
<dbReference type="AlphaFoldDB" id="A0A640WFA6"/>
<keyword evidence="1" id="KW-0812">Transmembrane</keyword>
<dbReference type="Proteomes" id="UP000466024">
    <property type="component" value="Unassembled WGS sequence"/>
</dbReference>
<protein>
    <submittedName>
        <fullName evidence="3">Tripartite tricarboxylate transporter TctB family protein</fullName>
    </submittedName>
</protein>
<dbReference type="Pfam" id="PF07331">
    <property type="entry name" value="TctB"/>
    <property type="match status" value="1"/>
</dbReference>